<reference evidence="1" key="2">
    <citation type="journal article" date="2015" name="Fish Shellfish Immunol.">
        <title>Early steps in the European eel (Anguilla anguilla)-Vibrio vulnificus interaction in the gills: Role of the RtxA13 toxin.</title>
        <authorList>
            <person name="Callol A."/>
            <person name="Pajuelo D."/>
            <person name="Ebbesson L."/>
            <person name="Teles M."/>
            <person name="MacKenzie S."/>
            <person name="Amaro C."/>
        </authorList>
    </citation>
    <scope>NUCLEOTIDE SEQUENCE</scope>
</reference>
<proteinExistence type="predicted"/>
<sequence length="19" mass="2285">MRFEVELIIQAQILPAKRE</sequence>
<evidence type="ECO:0000313" key="1">
    <source>
        <dbReference type="EMBL" id="JAH76870.1"/>
    </source>
</evidence>
<dbReference type="AlphaFoldDB" id="A0A0E9VHI2"/>
<reference evidence="1" key="1">
    <citation type="submission" date="2014-11" db="EMBL/GenBank/DDBJ databases">
        <authorList>
            <person name="Amaro Gonzalez C."/>
        </authorList>
    </citation>
    <scope>NUCLEOTIDE SEQUENCE</scope>
</reference>
<dbReference type="EMBL" id="GBXM01031707">
    <property type="protein sequence ID" value="JAH76870.1"/>
    <property type="molecule type" value="Transcribed_RNA"/>
</dbReference>
<accession>A0A0E9VHI2</accession>
<organism evidence="1">
    <name type="scientific">Anguilla anguilla</name>
    <name type="common">European freshwater eel</name>
    <name type="synonym">Muraena anguilla</name>
    <dbReference type="NCBI Taxonomy" id="7936"/>
    <lineage>
        <taxon>Eukaryota</taxon>
        <taxon>Metazoa</taxon>
        <taxon>Chordata</taxon>
        <taxon>Craniata</taxon>
        <taxon>Vertebrata</taxon>
        <taxon>Euteleostomi</taxon>
        <taxon>Actinopterygii</taxon>
        <taxon>Neopterygii</taxon>
        <taxon>Teleostei</taxon>
        <taxon>Anguilliformes</taxon>
        <taxon>Anguillidae</taxon>
        <taxon>Anguilla</taxon>
    </lineage>
</organism>
<name>A0A0E9VHI2_ANGAN</name>
<protein>
    <submittedName>
        <fullName evidence="1">Uncharacterized protein</fullName>
    </submittedName>
</protein>